<organism evidence="2 3">
    <name type="scientific">Plectus sambesii</name>
    <dbReference type="NCBI Taxonomy" id="2011161"/>
    <lineage>
        <taxon>Eukaryota</taxon>
        <taxon>Metazoa</taxon>
        <taxon>Ecdysozoa</taxon>
        <taxon>Nematoda</taxon>
        <taxon>Chromadorea</taxon>
        <taxon>Plectida</taxon>
        <taxon>Plectina</taxon>
        <taxon>Plectoidea</taxon>
        <taxon>Plectidae</taxon>
        <taxon>Plectus</taxon>
    </lineage>
</organism>
<dbReference type="WBParaSite" id="PSAMB.scaffold1403size31945.g12971.t1">
    <property type="protein sequence ID" value="PSAMB.scaffold1403size31945.g12971.t1"/>
    <property type="gene ID" value="PSAMB.scaffold1403size31945.g12971"/>
</dbReference>
<proteinExistence type="predicted"/>
<dbReference type="Proteomes" id="UP000887566">
    <property type="component" value="Unplaced"/>
</dbReference>
<feature type="compositionally biased region" description="Low complexity" evidence="1">
    <location>
        <begin position="30"/>
        <end position="43"/>
    </location>
</feature>
<name>A0A914V2C1_9BILA</name>
<sequence length="121" mass="14149">MYRVAGPRLIRFCSESLFRQTFKPPLRCCSSKPSTTSSLSPLSAKERVEVVTKVRERQSGEESEDSWTKDTKRKPDPRDRKDPRDEKVENTIIRHEHRFANIPDELRNKETFHNAIGMFSI</sequence>
<evidence type="ECO:0000313" key="3">
    <source>
        <dbReference type="WBParaSite" id="PSAMB.scaffold1403size31945.g12971.t1"/>
    </source>
</evidence>
<feature type="region of interest" description="Disordered" evidence="1">
    <location>
        <begin position="28"/>
        <end position="90"/>
    </location>
</feature>
<evidence type="ECO:0000256" key="1">
    <source>
        <dbReference type="SAM" id="MobiDB-lite"/>
    </source>
</evidence>
<keyword evidence="2" id="KW-1185">Reference proteome</keyword>
<dbReference type="AlphaFoldDB" id="A0A914V2C1"/>
<reference evidence="3" key="1">
    <citation type="submission" date="2022-11" db="UniProtKB">
        <authorList>
            <consortium name="WormBaseParasite"/>
        </authorList>
    </citation>
    <scope>IDENTIFICATION</scope>
</reference>
<evidence type="ECO:0000313" key="2">
    <source>
        <dbReference type="Proteomes" id="UP000887566"/>
    </source>
</evidence>
<accession>A0A914V2C1</accession>
<feature type="compositionally biased region" description="Basic and acidic residues" evidence="1">
    <location>
        <begin position="44"/>
        <end position="90"/>
    </location>
</feature>
<protein>
    <submittedName>
        <fullName evidence="3">Uncharacterized protein</fullName>
    </submittedName>
</protein>